<dbReference type="OrthoDB" id="5333491at2759"/>
<keyword evidence="3" id="KW-1185">Reference proteome</keyword>
<protein>
    <submittedName>
        <fullName evidence="2">Uncharacterized protein</fullName>
    </submittedName>
</protein>
<dbReference type="EMBL" id="KV878892">
    <property type="protein sequence ID" value="OJJ86314.1"/>
    <property type="molecule type" value="Genomic_DNA"/>
</dbReference>
<feature type="non-terminal residue" evidence="2">
    <location>
        <position position="1"/>
    </location>
</feature>
<dbReference type="GeneID" id="34455661"/>
<evidence type="ECO:0000313" key="3">
    <source>
        <dbReference type="Proteomes" id="UP000184300"/>
    </source>
</evidence>
<feature type="region of interest" description="Disordered" evidence="1">
    <location>
        <begin position="134"/>
        <end position="168"/>
    </location>
</feature>
<accession>A0A1L9VQZ3</accession>
<reference evidence="3" key="1">
    <citation type="journal article" date="2017" name="Genome Biol.">
        <title>Comparative genomics reveals high biological diversity and specific adaptations in the industrially and medically important fungal genus Aspergillus.</title>
        <authorList>
            <person name="de Vries R.P."/>
            <person name="Riley R."/>
            <person name="Wiebenga A."/>
            <person name="Aguilar-Osorio G."/>
            <person name="Amillis S."/>
            <person name="Uchima C.A."/>
            <person name="Anderluh G."/>
            <person name="Asadollahi M."/>
            <person name="Askin M."/>
            <person name="Barry K."/>
            <person name="Battaglia E."/>
            <person name="Bayram O."/>
            <person name="Benocci T."/>
            <person name="Braus-Stromeyer S.A."/>
            <person name="Caldana C."/>
            <person name="Canovas D."/>
            <person name="Cerqueira G.C."/>
            <person name="Chen F."/>
            <person name="Chen W."/>
            <person name="Choi C."/>
            <person name="Clum A."/>
            <person name="Dos Santos R.A."/>
            <person name="Damasio A.R."/>
            <person name="Diallinas G."/>
            <person name="Emri T."/>
            <person name="Fekete E."/>
            <person name="Flipphi M."/>
            <person name="Freyberg S."/>
            <person name="Gallo A."/>
            <person name="Gournas C."/>
            <person name="Habgood R."/>
            <person name="Hainaut M."/>
            <person name="Harispe M.L."/>
            <person name="Henrissat B."/>
            <person name="Hilden K.S."/>
            <person name="Hope R."/>
            <person name="Hossain A."/>
            <person name="Karabika E."/>
            <person name="Karaffa L."/>
            <person name="Karanyi Z."/>
            <person name="Krasevec N."/>
            <person name="Kuo A."/>
            <person name="Kusch H."/>
            <person name="LaButti K."/>
            <person name="Lagendijk E.L."/>
            <person name="Lapidus A."/>
            <person name="Levasseur A."/>
            <person name="Lindquist E."/>
            <person name="Lipzen A."/>
            <person name="Logrieco A.F."/>
            <person name="MacCabe A."/>
            <person name="Maekelae M.R."/>
            <person name="Malavazi I."/>
            <person name="Melin P."/>
            <person name="Meyer V."/>
            <person name="Mielnichuk N."/>
            <person name="Miskei M."/>
            <person name="Molnar A.P."/>
            <person name="Mule G."/>
            <person name="Ngan C.Y."/>
            <person name="Orejas M."/>
            <person name="Orosz E."/>
            <person name="Ouedraogo J.P."/>
            <person name="Overkamp K.M."/>
            <person name="Park H.-S."/>
            <person name="Perrone G."/>
            <person name="Piumi F."/>
            <person name="Punt P.J."/>
            <person name="Ram A.F."/>
            <person name="Ramon A."/>
            <person name="Rauscher S."/>
            <person name="Record E."/>
            <person name="Riano-Pachon D.M."/>
            <person name="Robert V."/>
            <person name="Roehrig J."/>
            <person name="Ruller R."/>
            <person name="Salamov A."/>
            <person name="Salih N.S."/>
            <person name="Samson R.A."/>
            <person name="Sandor E."/>
            <person name="Sanguinetti M."/>
            <person name="Schuetze T."/>
            <person name="Sepcic K."/>
            <person name="Shelest E."/>
            <person name="Sherlock G."/>
            <person name="Sophianopoulou V."/>
            <person name="Squina F.M."/>
            <person name="Sun H."/>
            <person name="Susca A."/>
            <person name="Todd R.B."/>
            <person name="Tsang A."/>
            <person name="Unkles S.E."/>
            <person name="van de Wiele N."/>
            <person name="van Rossen-Uffink D."/>
            <person name="Oliveira J.V."/>
            <person name="Vesth T.C."/>
            <person name="Visser J."/>
            <person name="Yu J.-H."/>
            <person name="Zhou M."/>
            <person name="Andersen M.R."/>
            <person name="Archer D.B."/>
            <person name="Baker S.E."/>
            <person name="Benoit I."/>
            <person name="Brakhage A.A."/>
            <person name="Braus G.H."/>
            <person name="Fischer R."/>
            <person name="Frisvad J.C."/>
            <person name="Goldman G.H."/>
            <person name="Houbraken J."/>
            <person name="Oakley B."/>
            <person name="Pocsi I."/>
            <person name="Scazzocchio C."/>
            <person name="Seiboth B."/>
            <person name="vanKuyk P.A."/>
            <person name="Wortman J."/>
            <person name="Dyer P.S."/>
            <person name="Grigoriev I.V."/>
        </authorList>
    </citation>
    <scope>NUCLEOTIDE SEQUENCE [LARGE SCALE GENOMIC DNA]</scope>
    <source>
        <strain evidence="3">CBS 516.65</strain>
    </source>
</reference>
<feature type="non-terminal residue" evidence="2">
    <location>
        <position position="223"/>
    </location>
</feature>
<gene>
    <name evidence="2" type="ORF">ASPGLDRAFT_100441</name>
</gene>
<sequence length="223" mass="25076">RRSLHPSAIGKIISSLPSVERLALELNTPKAKRAEIQNEHRLSLANALESPSLSNLRTLNIYIEQGIPGNHNFKNQPDDPNYPDGDVLNVAIRKLAENTHLTNRNLTGCMLKGAFITYGGRWYYTSNPTDIEADYGHSRDDSGDEDSDSNSSFNSEFQDSLPKGRESLLNGDEPHYMWRAQPDPQMFDPLMKTMATVVLRMPRLRNFLFSIGMGCMEDCGIVF</sequence>
<feature type="compositionally biased region" description="Low complexity" evidence="1">
    <location>
        <begin position="149"/>
        <end position="160"/>
    </location>
</feature>
<name>A0A1L9VQZ3_ASPGL</name>
<dbReference type="STRING" id="1160497.A0A1L9VQZ3"/>
<dbReference type="AlphaFoldDB" id="A0A1L9VQZ3"/>
<proteinExistence type="predicted"/>
<organism evidence="2 3">
    <name type="scientific">Aspergillus glaucus CBS 516.65</name>
    <dbReference type="NCBI Taxonomy" id="1160497"/>
    <lineage>
        <taxon>Eukaryota</taxon>
        <taxon>Fungi</taxon>
        <taxon>Dikarya</taxon>
        <taxon>Ascomycota</taxon>
        <taxon>Pezizomycotina</taxon>
        <taxon>Eurotiomycetes</taxon>
        <taxon>Eurotiomycetidae</taxon>
        <taxon>Eurotiales</taxon>
        <taxon>Aspergillaceae</taxon>
        <taxon>Aspergillus</taxon>
        <taxon>Aspergillus subgen. Aspergillus</taxon>
    </lineage>
</organism>
<evidence type="ECO:0000313" key="2">
    <source>
        <dbReference type="EMBL" id="OJJ86314.1"/>
    </source>
</evidence>
<dbReference type="RefSeq" id="XP_022403003.1">
    <property type="nucleotide sequence ID" value="XM_022539400.1"/>
</dbReference>
<evidence type="ECO:0000256" key="1">
    <source>
        <dbReference type="SAM" id="MobiDB-lite"/>
    </source>
</evidence>
<dbReference type="Proteomes" id="UP000184300">
    <property type="component" value="Unassembled WGS sequence"/>
</dbReference>
<dbReference type="VEuPathDB" id="FungiDB:ASPGLDRAFT_100441"/>